<dbReference type="GO" id="GO:0004673">
    <property type="term" value="F:protein histidine kinase activity"/>
    <property type="evidence" value="ECO:0007669"/>
    <property type="project" value="UniProtKB-EC"/>
</dbReference>
<evidence type="ECO:0000256" key="7">
    <source>
        <dbReference type="SAM" id="SignalP"/>
    </source>
</evidence>
<evidence type="ECO:0000256" key="1">
    <source>
        <dbReference type="ARBA" id="ARBA00000085"/>
    </source>
</evidence>
<dbReference type="InterPro" id="IPR003594">
    <property type="entry name" value="HATPase_dom"/>
</dbReference>
<feature type="transmembrane region" description="Helical" evidence="6">
    <location>
        <begin position="280"/>
        <end position="298"/>
    </location>
</feature>
<feature type="chain" id="PRO_5024445861" description="histidine kinase" evidence="7">
    <location>
        <begin position="25"/>
        <end position="629"/>
    </location>
</feature>
<proteinExistence type="predicted"/>
<keyword evidence="4" id="KW-0418">Kinase</keyword>
<dbReference type="PANTHER" id="PTHR24421:SF10">
    <property type="entry name" value="NITRATE_NITRITE SENSOR PROTEIN NARQ"/>
    <property type="match status" value="1"/>
</dbReference>
<dbReference type="SUPFAM" id="SSF55874">
    <property type="entry name" value="ATPase domain of HSP90 chaperone/DNA topoisomerase II/histidine kinase"/>
    <property type="match status" value="1"/>
</dbReference>
<feature type="transmembrane region" description="Helical" evidence="6">
    <location>
        <begin position="247"/>
        <end position="268"/>
    </location>
</feature>
<dbReference type="GO" id="GO:0005524">
    <property type="term" value="F:ATP binding"/>
    <property type="evidence" value="ECO:0007669"/>
    <property type="project" value="UniProtKB-KW"/>
</dbReference>
<dbReference type="RefSeq" id="WP_151505187.1">
    <property type="nucleotide sequence ID" value="NZ_VXLD01000013.1"/>
</dbReference>
<accession>A0A5N4W866</accession>
<dbReference type="SMART" id="SM00387">
    <property type="entry name" value="HATPase_c"/>
    <property type="match status" value="1"/>
</dbReference>
<keyword evidence="9" id="KW-0547">Nucleotide-binding</keyword>
<evidence type="ECO:0000313" key="10">
    <source>
        <dbReference type="Proteomes" id="UP000325788"/>
    </source>
</evidence>
<keyword evidence="9" id="KW-0067">ATP-binding</keyword>
<dbReference type="Proteomes" id="UP000325788">
    <property type="component" value="Unassembled WGS sequence"/>
</dbReference>
<feature type="transmembrane region" description="Helical" evidence="6">
    <location>
        <begin position="335"/>
        <end position="358"/>
    </location>
</feature>
<protein>
    <recommendedName>
        <fullName evidence="2">histidine kinase</fullName>
        <ecNumber evidence="2">2.7.13.3</ecNumber>
    </recommendedName>
</protein>
<dbReference type="PANTHER" id="PTHR24421">
    <property type="entry name" value="NITRATE/NITRITE SENSOR PROTEIN NARX-RELATED"/>
    <property type="match status" value="1"/>
</dbReference>
<comment type="caution">
    <text evidence="9">The sequence shown here is derived from an EMBL/GenBank/DDBJ whole genome shotgun (WGS) entry which is preliminary data.</text>
</comment>
<keyword evidence="5" id="KW-0902">Two-component regulatory system</keyword>
<feature type="domain" description="Histidine kinase/HSP90-like ATPase" evidence="8">
    <location>
        <begin position="532"/>
        <end position="627"/>
    </location>
</feature>
<dbReference type="InterPro" id="IPR036890">
    <property type="entry name" value="HATPase_C_sf"/>
</dbReference>
<feature type="signal peptide" evidence="7">
    <location>
        <begin position="1"/>
        <end position="24"/>
    </location>
</feature>
<dbReference type="Pfam" id="PF02518">
    <property type="entry name" value="HATPase_c"/>
    <property type="match status" value="1"/>
</dbReference>
<evidence type="ECO:0000256" key="2">
    <source>
        <dbReference type="ARBA" id="ARBA00012438"/>
    </source>
</evidence>
<feature type="transmembrane region" description="Helical" evidence="6">
    <location>
        <begin position="217"/>
        <end position="235"/>
    </location>
</feature>
<dbReference type="CDD" id="cd16917">
    <property type="entry name" value="HATPase_UhpB-NarQ-NarX-like"/>
    <property type="match status" value="1"/>
</dbReference>
<dbReference type="GO" id="GO:0000160">
    <property type="term" value="P:phosphorelay signal transduction system"/>
    <property type="evidence" value="ECO:0007669"/>
    <property type="project" value="UniProtKB-KW"/>
</dbReference>
<dbReference type="AlphaFoldDB" id="A0A5N4W866"/>
<keyword evidence="6" id="KW-0472">Membrane</keyword>
<evidence type="ECO:0000256" key="5">
    <source>
        <dbReference type="ARBA" id="ARBA00023012"/>
    </source>
</evidence>
<gene>
    <name evidence="9" type="ORF">F4W09_14680</name>
</gene>
<reference evidence="9 10" key="1">
    <citation type="submission" date="2019-09" db="EMBL/GenBank/DDBJ databases">
        <title>Draft genome sequence of Acinetobacter tandoii W4-4-4 isolated from environmental water sample.</title>
        <authorList>
            <person name="Wee S.K."/>
            <person name="Yan B."/>
            <person name="Mustaffa S.B."/>
            <person name="Yap E.P.H."/>
        </authorList>
    </citation>
    <scope>NUCLEOTIDE SEQUENCE [LARGE SCALE GENOMIC DNA]</scope>
    <source>
        <strain evidence="9 10">W4-4-4</strain>
    </source>
</reference>
<keyword evidence="3" id="KW-0808">Transferase</keyword>
<dbReference type="InterPro" id="IPR050482">
    <property type="entry name" value="Sensor_HK_TwoCompSys"/>
</dbReference>
<evidence type="ECO:0000259" key="8">
    <source>
        <dbReference type="SMART" id="SM00387"/>
    </source>
</evidence>
<feature type="transmembrane region" description="Helical" evidence="6">
    <location>
        <begin position="304"/>
        <end position="323"/>
    </location>
</feature>
<dbReference type="Pfam" id="PF07695">
    <property type="entry name" value="7TMR-DISM_7TM"/>
    <property type="match status" value="1"/>
</dbReference>
<dbReference type="EMBL" id="VXLD01000013">
    <property type="protein sequence ID" value="KAB1852500.1"/>
    <property type="molecule type" value="Genomic_DNA"/>
</dbReference>
<dbReference type="Gene3D" id="3.30.565.10">
    <property type="entry name" value="Histidine kinase-like ATPase, C-terminal domain"/>
    <property type="match status" value="1"/>
</dbReference>
<organism evidence="9 10">
    <name type="scientific">Acinetobacter tandoii</name>
    <dbReference type="NCBI Taxonomy" id="202954"/>
    <lineage>
        <taxon>Bacteria</taxon>
        <taxon>Pseudomonadati</taxon>
        <taxon>Pseudomonadota</taxon>
        <taxon>Gammaproteobacteria</taxon>
        <taxon>Moraxellales</taxon>
        <taxon>Moraxellaceae</taxon>
        <taxon>Acinetobacter</taxon>
    </lineage>
</organism>
<keyword evidence="6" id="KW-1133">Transmembrane helix</keyword>
<feature type="transmembrane region" description="Helical" evidence="6">
    <location>
        <begin position="189"/>
        <end position="210"/>
    </location>
</feature>
<keyword evidence="6" id="KW-0812">Transmembrane</keyword>
<dbReference type="EC" id="2.7.13.3" evidence="2"/>
<dbReference type="InterPro" id="IPR011623">
    <property type="entry name" value="7TMR_DISM_rcpt_extracell_dom1"/>
</dbReference>
<name>A0A5N4W866_9GAMM</name>
<evidence type="ECO:0000256" key="4">
    <source>
        <dbReference type="ARBA" id="ARBA00022777"/>
    </source>
</evidence>
<keyword evidence="7" id="KW-0732">Signal</keyword>
<feature type="transmembrane region" description="Helical" evidence="6">
    <location>
        <begin position="370"/>
        <end position="388"/>
    </location>
</feature>
<evidence type="ECO:0000256" key="3">
    <source>
        <dbReference type="ARBA" id="ARBA00022679"/>
    </source>
</evidence>
<comment type="catalytic activity">
    <reaction evidence="1">
        <text>ATP + protein L-histidine = ADP + protein N-phospho-L-histidine.</text>
        <dbReference type="EC" id="2.7.13.3"/>
    </reaction>
</comment>
<evidence type="ECO:0000313" key="9">
    <source>
        <dbReference type="EMBL" id="KAB1852500.1"/>
    </source>
</evidence>
<sequence length="629" mass="72922">MTRLILRIFGMFALVCIHMQTYSASTYYSIDPYCTIQVQPIQFVKTNSIHHIPTSGWKEVELPDNWAIHEPNYNGGAWYKILWKPDCSSGTISESFAFSIEYINSAGTVYFNRNVLWRDKNLIEPLSKSWNMPRYWVLTPSSIKAGENEFLIYANGYAFQKAGLGAISFHNVQAADAQYQQQIWNRRTLFEINIIISLVLGLLCFSIWIFRRSETTFAWFALSCILWVLFISNILMTETKPFPNNVISAQANLSFFILYMVCFCTYLLRFIRIEFPRLERCIWGLTFIVLIIIFFTPLQWITPVFIKIFILYILLFLSTYFYLAYITIKAKKREYIFLLLCLTGILICALFDSLLLGSNLHKNIKPLSPYTSPIITVFVVLILGVKLARNTRRVEKFNQRLEEKVHQVSQDLYASVNEKHKLELENVRLQERIQLSHDLHDGLGSSLVRSMIIVDQAEHNMTNQQFISILKLLRDDLRQIIDSGSSLESRVPGNPVLWVAPVRHRFSQLMDELDIESKWSFPQNWGYVPNALQCLTLIRVLEESLTNIVKHSQAKHVFVSMVFPYERQLILTIEDDGVGFDVKSNFQNGMSIGIRSMKMRLERVGAELQVSSEKGRTVVQALLEIREEK</sequence>
<evidence type="ECO:0000256" key="6">
    <source>
        <dbReference type="SAM" id="Phobius"/>
    </source>
</evidence>